<dbReference type="RefSeq" id="WP_148338761.1">
    <property type="nucleotide sequence ID" value="NZ_LR699119.1"/>
</dbReference>
<dbReference type="AlphaFoldDB" id="A0A5E4PFP9"/>
<proteinExistence type="predicted"/>
<dbReference type="Gene3D" id="3.40.50.300">
    <property type="entry name" value="P-loop containing nucleotide triphosphate hydrolases"/>
    <property type="match status" value="1"/>
</dbReference>
<dbReference type="Gene3D" id="3.30.40.10">
    <property type="entry name" value="Zinc/RING finger domain, C3HC4 (zinc finger)"/>
    <property type="match status" value="1"/>
</dbReference>
<dbReference type="Proteomes" id="UP000324194">
    <property type="component" value="Chromosome 1"/>
</dbReference>
<gene>
    <name evidence="1" type="ORF">AQUSIP_07450</name>
</gene>
<dbReference type="KEGG" id="asip:AQUSIP_07450"/>
<evidence type="ECO:0000313" key="2">
    <source>
        <dbReference type="Proteomes" id="UP000324194"/>
    </source>
</evidence>
<name>A0A5E4PFP9_9COXI</name>
<sequence>METRNPVHQDYFVILTEFRKKADRLKLISELTGLVFLDPVIIPGSTDPVEREFVAEAIRVNGKNPLTNEPMTLDELNRIATDSKTREAVETLIGEFLVENKKHPDYKKIEEAIKQERYVLVSDNRVPPASAHRQPADPDADDLIAITSAQHDLQADRQQSAPVHAQRHHARNSRLFQPAPQAFNMARRSSAANGIHLPRGFTIIADPVIVSGLNQRTTTHLNVHNLGFDNSPQLFNFCIRNADGTVGVDFFRINTDRNITLNVWDVAGMERFTSILAGSVRRSNVVLYFGDNESITRGINMIGNNPLSRHFVIRYENDSHIAVVPCADVNAMLNSSEVVCHVDEQNLVRGFSAALYNLCCDAFSNPMIPREAEVHRITRSYGF</sequence>
<dbReference type="SUPFAM" id="SSF52540">
    <property type="entry name" value="P-loop containing nucleoside triphosphate hydrolases"/>
    <property type="match status" value="1"/>
</dbReference>
<dbReference type="InterPro" id="IPR027417">
    <property type="entry name" value="P-loop_NTPase"/>
</dbReference>
<organism evidence="1 2">
    <name type="scientific">Aquicella siphonis</name>
    <dbReference type="NCBI Taxonomy" id="254247"/>
    <lineage>
        <taxon>Bacteria</taxon>
        <taxon>Pseudomonadati</taxon>
        <taxon>Pseudomonadota</taxon>
        <taxon>Gammaproteobacteria</taxon>
        <taxon>Legionellales</taxon>
        <taxon>Coxiellaceae</taxon>
        <taxon>Aquicella</taxon>
    </lineage>
</organism>
<accession>A0A5E4PFP9</accession>
<keyword evidence="2" id="KW-1185">Reference proteome</keyword>
<evidence type="ECO:0000313" key="1">
    <source>
        <dbReference type="EMBL" id="VVC75455.1"/>
    </source>
</evidence>
<protein>
    <submittedName>
        <fullName evidence="1">Uncharacterized protein</fullName>
    </submittedName>
</protein>
<reference evidence="1 2" key="1">
    <citation type="submission" date="2019-08" db="EMBL/GenBank/DDBJ databases">
        <authorList>
            <person name="Guy L."/>
        </authorList>
    </citation>
    <scope>NUCLEOTIDE SEQUENCE [LARGE SCALE GENOMIC DNA]</scope>
    <source>
        <strain evidence="1 2">SGT-108</strain>
    </source>
</reference>
<dbReference type="EMBL" id="LR699119">
    <property type="protein sequence ID" value="VVC75455.1"/>
    <property type="molecule type" value="Genomic_DNA"/>
</dbReference>
<dbReference type="InterPro" id="IPR013083">
    <property type="entry name" value="Znf_RING/FYVE/PHD"/>
</dbReference>